<name>A0A9E8LUE9_9BACI</name>
<proteinExistence type="predicted"/>
<protein>
    <submittedName>
        <fullName evidence="4">S-layer homology domain-containing protein</fullName>
    </submittedName>
</protein>
<evidence type="ECO:0000256" key="1">
    <source>
        <dbReference type="ARBA" id="ARBA00022729"/>
    </source>
</evidence>
<dbReference type="InterPro" id="IPR002901">
    <property type="entry name" value="MGlyc_endo_b_GlcNAc-like_dom"/>
</dbReference>
<dbReference type="InterPro" id="IPR003646">
    <property type="entry name" value="SH3-like_bac-type"/>
</dbReference>
<reference evidence="4" key="1">
    <citation type="submission" date="2022-09" db="EMBL/GenBank/DDBJ databases">
        <title>Complete Genomes of Fervidibacillus albus and Fervidibacillus halotolerans isolated from tidal flat sediments.</title>
        <authorList>
            <person name="Kwon K.K."/>
            <person name="Yang S.-H."/>
            <person name="Park M.J."/>
            <person name="Oh H.-M."/>
        </authorList>
    </citation>
    <scope>NUCLEOTIDE SEQUENCE</scope>
    <source>
        <strain evidence="4">MEBiC13591</strain>
    </source>
</reference>
<dbReference type="Pfam" id="PF01832">
    <property type="entry name" value="Glucosaminidase"/>
    <property type="match status" value="1"/>
</dbReference>
<dbReference type="PANTHER" id="PTHR43308:SF5">
    <property type="entry name" value="S-LAYER PROTEIN _ PEPTIDOGLYCAN ENDO-BETA-N-ACETYLGLUCOSAMINIDASE"/>
    <property type="match status" value="1"/>
</dbReference>
<dbReference type="SMART" id="SM00287">
    <property type="entry name" value="SH3b"/>
    <property type="match status" value="2"/>
</dbReference>
<sequence length="622" mass="68978">MKRTMLTSIVTLMLLSMFAGTAFAKSDIDGHQFESEMRQLIDSGILKGDGKGNYDPDGNITRAQFAALLVRILDLTASDNPPTFKDVKAGQWYYEEVSAAAEAGLVKGYPSNIFKPDNPITREEIAVMVERVIEMKQIPDGTIERTFLDQSQISDWATSAVQTIVSLDIMRGTTNLKGQLIFAPKNNTTRGEVAAVLVRMLNLIGESNDSSDSQKIVITTTEYGYDFNTVLSMQADNSPKVDGAGYFTASKELVAYFLNPGNFSASDPEFFQFLKLSYTDGFDAKMINNDILPESDGNPLKGTAQYFLNAAEKYNLNPIYLIVHALHETANGTSTLAKGVLVTEVDGDPVEPKIVYNFFGIGAIDPTDLTPDATIKGGAEYAYKKGWFTVEAAINGGAAFISNGYISDGQDTLYKMRWNPDNPTVHQYATHVEWATSQAIRLYNMFSTYDLIDNALLHFEVPEYLNQPTSSPLPDPEDRYVVFEVPDGLIGETKVNLKFRTYPWGTVIETLAKGTSVSILGENGGWYKISVNGKEGWVSGDSEYFTIKNSLVIQLDEGRLNVRSKPNTNATIVGKLENNDIVYGVIDENGQFIMDDTGKWYKIHFKINGTWDFAWIYSEFVK</sequence>
<dbReference type="PROSITE" id="PS51272">
    <property type="entry name" value="SLH"/>
    <property type="match status" value="3"/>
</dbReference>
<evidence type="ECO:0000313" key="4">
    <source>
        <dbReference type="EMBL" id="WAA09697.1"/>
    </source>
</evidence>
<dbReference type="KEGG" id="faf:OE104_14450"/>
<dbReference type="RefSeq" id="WP_275417480.1">
    <property type="nucleotide sequence ID" value="NZ_CP106878.1"/>
</dbReference>
<evidence type="ECO:0000256" key="2">
    <source>
        <dbReference type="SAM" id="SignalP"/>
    </source>
</evidence>
<feature type="chain" id="PRO_5038343969" evidence="2">
    <location>
        <begin position="25"/>
        <end position="622"/>
    </location>
</feature>
<accession>A0A9E8LUE9</accession>
<dbReference type="GO" id="GO:0004040">
    <property type="term" value="F:amidase activity"/>
    <property type="evidence" value="ECO:0007669"/>
    <property type="project" value="InterPro"/>
</dbReference>
<feature type="domain" description="SLH" evidence="3">
    <location>
        <begin position="80"/>
        <end position="143"/>
    </location>
</feature>
<evidence type="ECO:0000313" key="5">
    <source>
        <dbReference type="Proteomes" id="UP001164718"/>
    </source>
</evidence>
<dbReference type="Proteomes" id="UP001164718">
    <property type="component" value="Chromosome"/>
</dbReference>
<keyword evidence="5" id="KW-1185">Reference proteome</keyword>
<dbReference type="InterPro" id="IPR001119">
    <property type="entry name" value="SLH_dom"/>
</dbReference>
<keyword evidence="1 2" id="KW-0732">Signal</keyword>
<dbReference type="AlphaFoldDB" id="A0A9E8LUE9"/>
<feature type="domain" description="SLH" evidence="3">
    <location>
        <begin position="20"/>
        <end position="79"/>
    </location>
</feature>
<evidence type="ECO:0000259" key="3">
    <source>
        <dbReference type="PROSITE" id="PS51272"/>
    </source>
</evidence>
<dbReference type="EMBL" id="CP106878">
    <property type="protein sequence ID" value="WAA09697.1"/>
    <property type="molecule type" value="Genomic_DNA"/>
</dbReference>
<organism evidence="4 5">
    <name type="scientific">Fervidibacillus albus</name>
    <dbReference type="NCBI Taxonomy" id="2980026"/>
    <lineage>
        <taxon>Bacteria</taxon>
        <taxon>Bacillati</taxon>
        <taxon>Bacillota</taxon>
        <taxon>Bacilli</taxon>
        <taxon>Bacillales</taxon>
        <taxon>Bacillaceae</taxon>
        <taxon>Fervidibacillus</taxon>
    </lineage>
</organism>
<dbReference type="Pfam" id="PF08239">
    <property type="entry name" value="SH3_3"/>
    <property type="match status" value="2"/>
</dbReference>
<feature type="domain" description="SLH" evidence="3">
    <location>
        <begin position="144"/>
        <end position="211"/>
    </location>
</feature>
<dbReference type="InterPro" id="IPR051465">
    <property type="entry name" value="Cell_Envelope_Struct_Comp"/>
</dbReference>
<dbReference type="SMART" id="SM00047">
    <property type="entry name" value="LYZ2"/>
    <property type="match status" value="1"/>
</dbReference>
<dbReference type="Pfam" id="PF00395">
    <property type="entry name" value="SLH"/>
    <property type="match status" value="3"/>
</dbReference>
<dbReference type="PANTHER" id="PTHR43308">
    <property type="entry name" value="OUTER MEMBRANE PROTEIN ALPHA-RELATED"/>
    <property type="match status" value="1"/>
</dbReference>
<dbReference type="Gene3D" id="1.10.530.10">
    <property type="match status" value="1"/>
</dbReference>
<dbReference type="Gene3D" id="2.30.30.40">
    <property type="entry name" value="SH3 Domains"/>
    <property type="match status" value="2"/>
</dbReference>
<gene>
    <name evidence="4" type="ORF">OE104_14450</name>
</gene>
<feature type="signal peptide" evidence="2">
    <location>
        <begin position="1"/>
        <end position="24"/>
    </location>
</feature>